<evidence type="ECO:0000256" key="2">
    <source>
        <dbReference type="ARBA" id="ARBA00022801"/>
    </source>
</evidence>
<dbReference type="PIRSF" id="PIRSF003230">
    <property type="entry name" value="YbgC"/>
    <property type="match status" value="1"/>
</dbReference>
<dbReference type="Proteomes" id="UP001595377">
    <property type="component" value="Unassembled WGS sequence"/>
</dbReference>
<dbReference type="InterPro" id="IPR050563">
    <property type="entry name" value="4-hydroxybenzoyl-CoA_TE"/>
</dbReference>
<dbReference type="RefSeq" id="WP_257312425.1">
    <property type="nucleotide sequence ID" value="NZ_JANFDG010000002.1"/>
</dbReference>
<feature type="domain" description="Thioesterase" evidence="3">
    <location>
        <begin position="32"/>
        <end position="118"/>
    </location>
</feature>
<dbReference type="Pfam" id="PF03061">
    <property type="entry name" value="4HBT"/>
    <property type="match status" value="1"/>
</dbReference>
<keyword evidence="2" id="KW-0378">Hydrolase</keyword>
<protein>
    <submittedName>
        <fullName evidence="4">Tol-pal system-associated acyl-CoA thioesterase</fullName>
    </submittedName>
</protein>
<dbReference type="InterPro" id="IPR014166">
    <property type="entry name" value="Tol-Pal_acyl-CoA_thioesterase"/>
</dbReference>
<dbReference type="NCBIfam" id="TIGR00051">
    <property type="entry name" value="YbgC/FadM family acyl-CoA thioesterase"/>
    <property type="match status" value="1"/>
</dbReference>
<dbReference type="InterPro" id="IPR029069">
    <property type="entry name" value="HotDog_dom_sf"/>
</dbReference>
<comment type="similarity">
    <text evidence="1">Belongs to the 4-hydroxybenzoyl-CoA thioesterase family.</text>
</comment>
<reference evidence="5" key="1">
    <citation type="journal article" date="2019" name="Int. J. Syst. Evol. Microbiol.">
        <title>The Global Catalogue of Microorganisms (GCM) 10K type strain sequencing project: providing services to taxonomists for standard genome sequencing and annotation.</title>
        <authorList>
            <consortium name="The Broad Institute Genomics Platform"/>
            <consortium name="The Broad Institute Genome Sequencing Center for Infectious Disease"/>
            <person name="Wu L."/>
            <person name="Ma J."/>
        </authorList>
    </citation>
    <scope>NUCLEOTIDE SEQUENCE [LARGE SCALE GENOMIC DNA]</scope>
    <source>
        <strain evidence="5">KCTC 52677</strain>
    </source>
</reference>
<dbReference type="Gene3D" id="3.10.129.10">
    <property type="entry name" value="Hotdog Thioesterase"/>
    <property type="match status" value="1"/>
</dbReference>
<evidence type="ECO:0000313" key="5">
    <source>
        <dbReference type="Proteomes" id="UP001595377"/>
    </source>
</evidence>
<dbReference type="InterPro" id="IPR006683">
    <property type="entry name" value="Thioestr_dom"/>
</dbReference>
<comment type="caution">
    <text evidence="4">The sequence shown here is derived from an EMBL/GenBank/DDBJ whole genome shotgun (WGS) entry which is preliminary data.</text>
</comment>
<evidence type="ECO:0000256" key="1">
    <source>
        <dbReference type="ARBA" id="ARBA00005953"/>
    </source>
</evidence>
<dbReference type="NCBIfam" id="TIGR02799">
    <property type="entry name" value="thio_ybgC"/>
    <property type="match status" value="1"/>
</dbReference>
<dbReference type="PANTHER" id="PTHR31793">
    <property type="entry name" value="4-HYDROXYBENZOYL-COA THIOESTERASE FAMILY MEMBER"/>
    <property type="match status" value="1"/>
</dbReference>
<dbReference type="SUPFAM" id="SSF54637">
    <property type="entry name" value="Thioesterase/thiol ester dehydrase-isomerase"/>
    <property type="match status" value="1"/>
</dbReference>
<name>A0ABV7DJ59_9HYPH</name>
<dbReference type="InterPro" id="IPR008272">
    <property type="entry name" value="HB-CoA_thioesterase_AS"/>
</dbReference>
<dbReference type="EMBL" id="JBHRSP010000024">
    <property type="protein sequence ID" value="MFC3074364.1"/>
    <property type="molecule type" value="Genomic_DNA"/>
</dbReference>
<gene>
    <name evidence="4" type="primary">ybgC</name>
    <name evidence="4" type="ORF">ACFOHH_14730</name>
</gene>
<evidence type="ECO:0000259" key="3">
    <source>
        <dbReference type="Pfam" id="PF03061"/>
    </source>
</evidence>
<keyword evidence="5" id="KW-1185">Reference proteome</keyword>
<organism evidence="4 5">
    <name type="scientific">Shinella pollutisoli</name>
    <dbReference type="NCBI Taxonomy" id="2250594"/>
    <lineage>
        <taxon>Bacteria</taxon>
        <taxon>Pseudomonadati</taxon>
        <taxon>Pseudomonadota</taxon>
        <taxon>Alphaproteobacteria</taxon>
        <taxon>Hyphomicrobiales</taxon>
        <taxon>Rhizobiaceae</taxon>
        <taxon>Shinella</taxon>
    </lineage>
</organism>
<proteinExistence type="inferred from homology"/>
<dbReference type="CDD" id="cd00586">
    <property type="entry name" value="4HBT"/>
    <property type="match status" value="1"/>
</dbReference>
<accession>A0ABV7DJ59</accession>
<evidence type="ECO:0000313" key="4">
    <source>
        <dbReference type="EMBL" id="MFC3074364.1"/>
    </source>
</evidence>
<dbReference type="PROSITE" id="PS01328">
    <property type="entry name" value="4HBCOA_THIOESTERASE"/>
    <property type="match status" value="1"/>
</dbReference>
<dbReference type="InterPro" id="IPR006684">
    <property type="entry name" value="YbgC/YbaW"/>
</dbReference>
<dbReference type="PANTHER" id="PTHR31793:SF37">
    <property type="entry name" value="ACYL-COA THIOESTER HYDROLASE YBGC"/>
    <property type="match status" value="1"/>
</dbReference>
<sequence length="160" mass="17738">MGEADHHLSGELTEAGHRLVQRVYYEDTDFSGVVYHARYLHFLERGRTDYLRLLGVEQGNLLLEGDREGLVFVVHRMEIDFKLPARMDDVLTILTATEKAGGAKMVLAQEIRCGECLLIAAKVIIAVVNAAGRPRRLPEGLAARFLAARPDRVISAVTLA</sequence>